<dbReference type="EMBL" id="ASPP01013021">
    <property type="protein sequence ID" value="ETO20030.1"/>
    <property type="molecule type" value="Genomic_DNA"/>
</dbReference>
<proteinExistence type="predicted"/>
<evidence type="ECO:0000313" key="2">
    <source>
        <dbReference type="EMBL" id="ETO20030.1"/>
    </source>
</evidence>
<sequence length="295" mass="34698">MKKQIEFQSVHKKHIMKYFKDLTKTDHMKSVIKLLLSQNQMCTCTRVTCKREMLLAFKKKLLINYLSWSLHIAPTRASSFGKKKERSKNFVKTNFEKNGYIKKMPLPMEWVICSVSISIFFAAGICASHWIYSLSRHKQEVWYQKRYGDIGLVLQIFLLLFAVVQQSLFLVSVSLAASEAKQPNMRRKEEMNILEIVESQMYYICTTVCYVLGLYRTWLGYFDICYAKYSFEANWKSIIDPVHYQVESTFFVLYHKTLGNGRWLRVRAFISICVLYVVRAMFPICIKSSGNIFFN</sequence>
<keyword evidence="1" id="KW-1133">Transmembrane helix</keyword>
<feature type="transmembrane region" description="Helical" evidence="1">
    <location>
        <begin position="152"/>
        <end position="180"/>
    </location>
</feature>
<comment type="caution">
    <text evidence="2">The sequence shown here is derived from an EMBL/GenBank/DDBJ whole genome shotgun (WGS) entry which is preliminary data.</text>
</comment>
<feature type="transmembrane region" description="Helical" evidence="1">
    <location>
        <begin position="268"/>
        <end position="286"/>
    </location>
</feature>
<accession>X6N186</accession>
<keyword evidence="3" id="KW-1185">Reference proteome</keyword>
<reference evidence="2 3" key="1">
    <citation type="journal article" date="2013" name="Curr. Biol.">
        <title>The Genome of the Foraminiferan Reticulomyxa filosa.</title>
        <authorList>
            <person name="Glockner G."/>
            <person name="Hulsmann N."/>
            <person name="Schleicher M."/>
            <person name="Noegel A.A."/>
            <person name="Eichinger L."/>
            <person name="Gallinger C."/>
            <person name="Pawlowski J."/>
            <person name="Sierra R."/>
            <person name="Euteneuer U."/>
            <person name="Pillet L."/>
            <person name="Moustafa A."/>
            <person name="Platzer M."/>
            <person name="Groth M."/>
            <person name="Szafranski K."/>
            <person name="Schliwa M."/>
        </authorList>
    </citation>
    <scope>NUCLEOTIDE SEQUENCE [LARGE SCALE GENOMIC DNA]</scope>
</reference>
<keyword evidence="1" id="KW-0812">Transmembrane</keyword>
<dbReference type="Proteomes" id="UP000023152">
    <property type="component" value="Unassembled WGS sequence"/>
</dbReference>
<evidence type="ECO:0000313" key="3">
    <source>
        <dbReference type="Proteomes" id="UP000023152"/>
    </source>
</evidence>
<organism evidence="2 3">
    <name type="scientific">Reticulomyxa filosa</name>
    <dbReference type="NCBI Taxonomy" id="46433"/>
    <lineage>
        <taxon>Eukaryota</taxon>
        <taxon>Sar</taxon>
        <taxon>Rhizaria</taxon>
        <taxon>Retaria</taxon>
        <taxon>Foraminifera</taxon>
        <taxon>Monothalamids</taxon>
        <taxon>Reticulomyxidae</taxon>
        <taxon>Reticulomyxa</taxon>
    </lineage>
</organism>
<name>X6N186_RETFI</name>
<dbReference type="AlphaFoldDB" id="X6N186"/>
<feature type="transmembrane region" description="Helical" evidence="1">
    <location>
        <begin position="201"/>
        <end position="221"/>
    </location>
</feature>
<evidence type="ECO:0000256" key="1">
    <source>
        <dbReference type="SAM" id="Phobius"/>
    </source>
</evidence>
<keyword evidence="1" id="KW-0472">Membrane</keyword>
<protein>
    <submittedName>
        <fullName evidence="2">Uncharacterized protein</fullName>
    </submittedName>
</protein>
<gene>
    <name evidence="2" type="ORF">RFI_17188</name>
</gene>
<feature type="transmembrane region" description="Helical" evidence="1">
    <location>
        <begin position="110"/>
        <end position="132"/>
    </location>
</feature>